<feature type="compositionally biased region" description="Pro residues" evidence="5">
    <location>
        <begin position="307"/>
        <end position="317"/>
    </location>
</feature>
<dbReference type="SUPFAM" id="SSF57903">
    <property type="entry name" value="FYVE/PHD zinc finger"/>
    <property type="match status" value="2"/>
</dbReference>
<protein>
    <recommendedName>
        <fullName evidence="9">PHD-type domain-containing protein</fullName>
    </recommendedName>
</protein>
<dbReference type="InterPro" id="IPR001965">
    <property type="entry name" value="Znf_PHD"/>
</dbReference>
<feature type="domain" description="PHD-type" evidence="7">
    <location>
        <begin position="878"/>
        <end position="1026"/>
    </location>
</feature>
<feature type="domain" description="PHD-type" evidence="6">
    <location>
        <begin position="824"/>
        <end position="874"/>
    </location>
</feature>
<evidence type="ECO:0000256" key="1">
    <source>
        <dbReference type="ARBA" id="ARBA00022723"/>
    </source>
</evidence>
<dbReference type="RefSeq" id="XP_009824621.1">
    <property type="nucleotide sequence ID" value="XM_009826319.1"/>
</dbReference>
<dbReference type="PANTHER" id="PTHR13793">
    <property type="entry name" value="PHD FINGER PROTEINS"/>
    <property type="match status" value="1"/>
</dbReference>
<dbReference type="Pfam" id="PF13831">
    <property type="entry name" value="PHD_2"/>
    <property type="match status" value="1"/>
</dbReference>
<dbReference type="OrthoDB" id="308383at2759"/>
<evidence type="ECO:0008006" key="9">
    <source>
        <dbReference type="Google" id="ProtNLM"/>
    </source>
</evidence>
<evidence type="ECO:0000259" key="7">
    <source>
        <dbReference type="PROSITE" id="PS51805"/>
    </source>
</evidence>
<dbReference type="STRING" id="112090.W4H4H3"/>
<dbReference type="InterPro" id="IPR011011">
    <property type="entry name" value="Znf_FYVE_PHD"/>
</dbReference>
<dbReference type="PANTHER" id="PTHR13793:SF107">
    <property type="entry name" value="BROMODOMAIN-CONTAINING PROTEIN HOMOLOG"/>
    <property type="match status" value="1"/>
</dbReference>
<feature type="region of interest" description="Disordered" evidence="5">
    <location>
        <begin position="277"/>
        <end position="355"/>
    </location>
</feature>
<dbReference type="InterPro" id="IPR013083">
    <property type="entry name" value="Znf_RING/FYVE/PHD"/>
</dbReference>
<evidence type="ECO:0000259" key="6">
    <source>
        <dbReference type="PROSITE" id="PS50016"/>
    </source>
</evidence>
<evidence type="ECO:0000256" key="2">
    <source>
        <dbReference type="ARBA" id="ARBA00022771"/>
    </source>
</evidence>
<keyword evidence="1" id="KW-0479">Metal-binding</keyword>
<dbReference type="InterPro" id="IPR050701">
    <property type="entry name" value="Histone_Mod_Regulator"/>
</dbReference>
<feature type="domain" description="PHD-type" evidence="7">
    <location>
        <begin position="111"/>
        <end position="223"/>
    </location>
</feature>
<dbReference type="GO" id="GO:0008270">
    <property type="term" value="F:zinc ion binding"/>
    <property type="evidence" value="ECO:0007669"/>
    <property type="project" value="UniProtKB-KW"/>
</dbReference>
<name>W4H4H3_APHAT</name>
<keyword evidence="2 4" id="KW-0863">Zinc-finger</keyword>
<dbReference type="Gene3D" id="3.30.40.10">
    <property type="entry name" value="Zinc/RING finger domain, C3HC4 (zinc finger)"/>
    <property type="match status" value="5"/>
</dbReference>
<keyword evidence="3" id="KW-0862">Zinc</keyword>
<feature type="compositionally biased region" description="Basic and acidic residues" evidence="5">
    <location>
        <begin position="1391"/>
        <end position="1411"/>
    </location>
</feature>
<reference evidence="8" key="1">
    <citation type="submission" date="2013-12" db="EMBL/GenBank/DDBJ databases">
        <title>The Genome Sequence of Aphanomyces astaci APO3.</title>
        <authorList>
            <consortium name="The Broad Institute Genomics Platform"/>
            <person name="Russ C."/>
            <person name="Tyler B."/>
            <person name="van West P."/>
            <person name="Dieguez-Uribeondo J."/>
            <person name="Young S.K."/>
            <person name="Zeng Q."/>
            <person name="Gargeya S."/>
            <person name="Fitzgerald M."/>
            <person name="Abouelleil A."/>
            <person name="Alvarado L."/>
            <person name="Chapman S.B."/>
            <person name="Gainer-Dewar J."/>
            <person name="Goldberg J."/>
            <person name="Griggs A."/>
            <person name="Gujja S."/>
            <person name="Hansen M."/>
            <person name="Howarth C."/>
            <person name="Imamovic A."/>
            <person name="Ireland A."/>
            <person name="Larimer J."/>
            <person name="McCowan C."/>
            <person name="Murphy C."/>
            <person name="Pearson M."/>
            <person name="Poon T.W."/>
            <person name="Priest M."/>
            <person name="Roberts A."/>
            <person name="Saif S."/>
            <person name="Shea T."/>
            <person name="Sykes S."/>
            <person name="Wortman J."/>
            <person name="Nusbaum C."/>
            <person name="Birren B."/>
        </authorList>
    </citation>
    <scope>NUCLEOTIDE SEQUENCE [LARGE SCALE GENOMIC DNA]</scope>
    <source>
        <strain evidence="8">APO3</strain>
    </source>
</reference>
<gene>
    <name evidence="8" type="ORF">H257_02607</name>
</gene>
<dbReference type="GO" id="GO:0006357">
    <property type="term" value="P:regulation of transcription by RNA polymerase II"/>
    <property type="evidence" value="ECO:0007669"/>
    <property type="project" value="TreeGrafter"/>
</dbReference>
<dbReference type="CDD" id="cd15571">
    <property type="entry name" value="ePHD"/>
    <property type="match status" value="2"/>
</dbReference>
<dbReference type="PROSITE" id="PS51805">
    <property type="entry name" value="EPHD"/>
    <property type="match status" value="2"/>
</dbReference>
<feature type="region of interest" description="Disordered" evidence="5">
    <location>
        <begin position="388"/>
        <end position="482"/>
    </location>
</feature>
<proteinExistence type="predicted"/>
<accession>W4H4H3</accession>
<feature type="compositionally biased region" description="Low complexity" evidence="5">
    <location>
        <begin position="426"/>
        <end position="436"/>
    </location>
</feature>
<feature type="region of interest" description="Disordered" evidence="5">
    <location>
        <begin position="1376"/>
        <end position="1429"/>
    </location>
</feature>
<evidence type="ECO:0000313" key="8">
    <source>
        <dbReference type="EMBL" id="ETV86149.1"/>
    </source>
</evidence>
<dbReference type="InterPro" id="IPR019786">
    <property type="entry name" value="Zinc_finger_PHD-type_CS"/>
</dbReference>
<sequence length="1471" mass="161011">MPLNEVGTPSPAVAADDGPSLDIISVSQTLLDNLDLPANRVCMVCFDGAEYATNPLLCCSVPTCRMRVHLACYGSGTDSMPLMPYKKRSKWVCDVCTLEKKHATELTPNSARVCVVCKMSGGVVKPTKADNTVCHLVCVRWLPELKQVPSEVQATSSVVDADLLFGTRKSLKCHICHKRNGCLQCMSKRCTKAFHAVCALRALESKVYTGVTEANHLACICDSHFADVRATYRSIKDVFWDQPYLGTEVDLEEDDEPTAAAPHAALSPSDLALPPLLNPMIPFSQPPTSNKVGRPRKHPVPQQDPSVPKPTLPPPPGSASNTAHPSVNPRPFMASPSSVGRPRPPQQHAAPSQPSLPQLADVAVCTWCMQPMLSSILHVHQASLCPLKPASSRKPKDPNLPKRPRGRPPGSNSKANKDTQRPPQPKTSSAATTKKSPSPKPLQPPTVGGGVAVGPSPRPMLMLPQHHPRPMAPTFSQSAPPPPASPIKDILMENALGVLRHNAVDSLFSSWPGMPGGGLLQSRDFWAQVFQSFFTKPSLLPAKWTPLTQWLAGVNSQAFLTPLKPPPKCSDATTFAHVTNEWLAATHVRHTCDAMLQSNGLRCVQPLKPFTHIKSMTRTTESSGILEVVLASHDHRPVQHCRFAVVCSANAPTTAHGEDDDTTTPGASNVVWSRFRPNKTLVTLPTDSSTSSMPTEPVWVSLLSIDEVTDVNASHVYTSDTSSVQVTEAPIQDDMALEALLCYDVLQETLKGNRMRWRTLWRKAAAATASEAATAATAKQVESLYEEYNWWKSVCTSVIKGTTDMPFLDDVDGNVTTELQSFEDGTCVICMDGTSEESNPIIFCDKCDVAVHQRCYGVATIPKSDFFCSKCSVKGVVAPQCALCPHPHGALKQTVEGHWVHVFCGLWCPTTFVVKVPRMLFQLSQDDSKVRYATSSFQDNSTTISTTTALANVEGIPPALQRGGLCRVCRIATGCTVQCRHCPASFHPLCAWFDGCYMHAEVASCGFVCAGGGQGLRFTLTCKEHTPPDLPCQDRELQRRQRAQLYTPTTRARCAVCFVTMNSMHPHHRFDDSLPTTHFFLRCTDCHVQCHAHCVHPVAKVDPHAQVVTWQCEKCRLLPPGSITSLAVKPAAVTCLLCDQPQGYMLPAKVHASEAAAPSPTAAAAAGLTALSAPPPPVVAAPTSPSLHVHLYCAKAFHQPIQKSGKGGRVVTVSTPSSGTASQKCTLCHLKTPAGRLVTCWKKQCSVSFHPYCAATALYFSWKPTPKAKMAYACSEHPPDFAAFDAENQVWITRDTLLALQEIRCSLERVRMFIDLSKQREKIKKRLFVQSDCNAYEKAVPLLHVTAPTTTMKEFYHTITNDQLVDIPKKRKIIVIDKQVPHAPTKKARKDKTTPPEDTKRRQKRRWDSPQRRRHSRRLDPDDDDEEAQQDVRAALLASIWSHAIVATDHDTMDDVMAKLYPHHCLAEHAL</sequence>
<feature type="domain" description="PHD-type" evidence="6">
    <location>
        <begin position="39"/>
        <end position="99"/>
    </location>
</feature>
<dbReference type="InterPro" id="IPR034732">
    <property type="entry name" value="EPHD"/>
</dbReference>
<dbReference type="PROSITE" id="PS50016">
    <property type="entry name" value="ZF_PHD_2"/>
    <property type="match status" value="2"/>
</dbReference>
<feature type="compositionally biased region" description="Low complexity" evidence="5">
    <location>
        <begin position="346"/>
        <end position="355"/>
    </location>
</feature>
<dbReference type="EMBL" id="KI913117">
    <property type="protein sequence ID" value="ETV86149.1"/>
    <property type="molecule type" value="Genomic_DNA"/>
</dbReference>
<evidence type="ECO:0000256" key="5">
    <source>
        <dbReference type="SAM" id="MobiDB-lite"/>
    </source>
</evidence>
<evidence type="ECO:0000256" key="4">
    <source>
        <dbReference type="PROSITE-ProRule" id="PRU00146"/>
    </source>
</evidence>
<organism evidence="8">
    <name type="scientific">Aphanomyces astaci</name>
    <name type="common">Crayfish plague agent</name>
    <dbReference type="NCBI Taxonomy" id="112090"/>
    <lineage>
        <taxon>Eukaryota</taxon>
        <taxon>Sar</taxon>
        <taxon>Stramenopiles</taxon>
        <taxon>Oomycota</taxon>
        <taxon>Saprolegniomycetes</taxon>
        <taxon>Saprolegniales</taxon>
        <taxon>Verrucalvaceae</taxon>
        <taxon>Aphanomyces</taxon>
    </lineage>
</organism>
<evidence type="ECO:0000256" key="3">
    <source>
        <dbReference type="ARBA" id="ARBA00022833"/>
    </source>
</evidence>
<dbReference type="InterPro" id="IPR019787">
    <property type="entry name" value="Znf_PHD-finger"/>
</dbReference>
<dbReference type="Pfam" id="PF13832">
    <property type="entry name" value="zf-HC5HC2H_2"/>
    <property type="match status" value="3"/>
</dbReference>
<dbReference type="VEuPathDB" id="FungiDB:H257_02607"/>
<dbReference type="PROSITE" id="PS01359">
    <property type="entry name" value="ZF_PHD_1"/>
    <property type="match status" value="2"/>
</dbReference>
<dbReference type="CDD" id="cd15492">
    <property type="entry name" value="PHD_BRPF_JADE_like"/>
    <property type="match status" value="1"/>
</dbReference>
<dbReference type="GeneID" id="20804603"/>
<dbReference type="SMART" id="SM00249">
    <property type="entry name" value="PHD"/>
    <property type="match status" value="6"/>
</dbReference>